<protein>
    <submittedName>
        <fullName evidence="2">Uncharacterized protein</fullName>
    </submittedName>
</protein>
<dbReference type="Proteomes" id="UP000295238">
    <property type="component" value="Unassembled WGS sequence"/>
</dbReference>
<accession>A0A4V3APK4</accession>
<feature type="transmembrane region" description="Helical" evidence="1">
    <location>
        <begin position="6"/>
        <end position="23"/>
    </location>
</feature>
<gene>
    <name evidence="2" type="ORF">E2F50_10425</name>
</gene>
<keyword evidence="1" id="KW-0472">Membrane</keyword>
<dbReference type="EMBL" id="SMTL01000002">
    <property type="protein sequence ID" value="TDK37285.1"/>
    <property type="molecule type" value="Genomic_DNA"/>
</dbReference>
<proteinExistence type="predicted"/>
<keyword evidence="1" id="KW-0812">Transmembrane</keyword>
<dbReference type="RefSeq" id="WP_133316052.1">
    <property type="nucleotide sequence ID" value="NZ_SMTL01000002.1"/>
</dbReference>
<feature type="transmembrane region" description="Helical" evidence="1">
    <location>
        <begin position="95"/>
        <end position="114"/>
    </location>
</feature>
<sequence length="116" mass="12743">MMIFTIIWLASYFLPFLLIILSWSVRSFFMISGAIAALLACLLYKHVTVPIEDQQFANSLGDVLLLFIFVGTMAGILSRAIVLVQGWRQFGYPSIAAYLLTVAAPPIGLTMIAVSV</sequence>
<organism evidence="2 3">
    <name type="scientific">Rhizobium deserti</name>
    <dbReference type="NCBI Taxonomy" id="2547961"/>
    <lineage>
        <taxon>Bacteria</taxon>
        <taxon>Pseudomonadati</taxon>
        <taxon>Pseudomonadota</taxon>
        <taxon>Alphaproteobacteria</taxon>
        <taxon>Hyphomicrobiales</taxon>
        <taxon>Rhizobiaceae</taxon>
        <taxon>Rhizobium/Agrobacterium group</taxon>
        <taxon>Rhizobium</taxon>
    </lineage>
</organism>
<reference evidence="2 3" key="1">
    <citation type="submission" date="2019-03" db="EMBL/GenBank/DDBJ databases">
        <title>Rhizobium sp. nov., an bacterium isolated from biocrust in Mu Us Desert.</title>
        <authorList>
            <person name="Lixiong L."/>
        </authorList>
    </citation>
    <scope>NUCLEOTIDE SEQUENCE [LARGE SCALE GENOMIC DNA]</scope>
    <source>
        <strain evidence="2 3">SPY-1</strain>
    </source>
</reference>
<feature type="transmembrane region" description="Helical" evidence="1">
    <location>
        <begin position="63"/>
        <end position="83"/>
    </location>
</feature>
<dbReference type="AlphaFoldDB" id="A0A4V3APK4"/>
<comment type="caution">
    <text evidence="2">The sequence shown here is derived from an EMBL/GenBank/DDBJ whole genome shotgun (WGS) entry which is preliminary data.</text>
</comment>
<evidence type="ECO:0000313" key="3">
    <source>
        <dbReference type="Proteomes" id="UP000295238"/>
    </source>
</evidence>
<evidence type="ECO:0000256" key="1">
    <source>
        <dbReference type="SAM" id="Phobius"/>
    </source>
</evidence>
<evidence type="ECO:0000313" key="2">
    <source>
        <dbReference type="EMBL" id="TDK37285.1"/>
    </source>
</evidence>
<feature type="transmembrane region" description="Helical" evidence="1">
    <location>
        <begin position="28"/>
        <end position="47"/>
    </location>
</feature>
<name>A0A4V3APK4_9HYPH</name>
<keyword evidence="3" id="KW-1185">Reference proteome</keyword>
<keyword evidence="1" id="KW-1133">Transmembrane helix</keyword>